<proteinExistence type="evidence at transcript level"/>
<name>G3MTG9_AMBMU</name>
<organism evidence="2">
    <name type="scientific">Amblyomma maculatum</name>
    <name type="common">Gulf Coast tick</name>
    <dbReference type="NCBI Taxonomy" id="34609"/>
    <lineage>
        <taxon>Eukaryota</taxon>
        <taxon>Metazoa</taxon>
        <taxon>Ecdysozoa</taxon>
        <taxon>Arthropoda</taxon>
        <taxon>Chelicerata</taxon>
        <taxon>Arachnida</taxon>
        <taxon>Acari</taxon>
        <taxon>Parasitiformes</taxon>
        <taxon>Ixodida</taxon>
        <taxon>Ixodoidea</taxon>
        <taxon>Ixodidae</taxon>
        <taxon>Amblyomminae</taxon>
        <taxon>Amblyomma</taxon>
    </lineage>
</organism>
<evidence type="ECO:0008006" key="3">
    <source>
        <dbReference type="Google" id="ProtNLM"/>
    </source>
</evidence>
<feature type="signal peptide" evidence="1">
    <location>
        <begin position="1"/>
        <end position="19"/>
    </location>
</feature>
<protein>
    <recommendedName>
        <fullName evidence="3">WAP domain-containing protein</fullName>
    </recommendedName>
</protein>
<sequence length="128" mass="13509">MAPTVFLLLLLPLVLSAGGQKCPVEYSPQCPSVVGKAAMCEVQLHCPAEGCQKNDQICCPVACGGCTCLNPGERTRRAARVPYPCPQFSPPIDGCEGYVHSNETCLTLNCKARGKTCCNGPCGDPFCV</sequence>
<feature type="chain" id="PRO_5003447874" description="WAP domain-containing protein" evidence="1">
    <location>
        <begin position="20"/>
        <end position="128"/>
    </location>
</feature>
<accession>G3MTG9</accession>
<reference evidence="2" key="1">
    <citation type="journal article" date="2011" name="PLoS ONE">
        <title>A deep insight into the sialotranscriptome of the gulf coast tick, Amblyomma maculatum.</title>
        <authorList>
            <person name="Karim S."/>
            <person name="Singh P."/>
            <person name="Ribeiro J.M."/>
        </authorList>
    </citation>
    <scope>NUCLEOTIDE SEQUENCE</scope>
    <source>
        <tissue evidence="2">Salivary gland</tissue>
    </source>
</reference>
<evidence type="ECO:0000313" key="2">
    <source>
        <dbReference type="EMBL" id="AEO36787.1"/>
    </source>
</evidence>
<dbReference type="EMBL" id="JO845170">
    <property type="protein sequence ID" value="AEO36787.1"/>
    <property type="molecule type" value="mRNA"/>
</dbReference>
<dbReference type="AlphaFoldDB" id="G3MTG9"/>
<keyword evidence="1" id="KW-0732">Signal</keyword>
<evidence type="ECO:0000256" key="1">
    <source>
        <dbReference type="SAM" id="SignalP"/>
    </source>
</evidence>